<dbReference type="PANTHER" id="PTHR24148">
    <property type="entry name" value="ANKYRIN REPEAT DOMAIN-CONTAINING PROTEIN 39 HOMOLOG-RELATED"/>
    <property type="match status" value="1"/>
</dbReference>
<dbReference type="Pfam" id="PF26639">
    <property type="entry name" value="Het-6_barrel"/>
    <property type="match status" value="1"/>
</dbReference>
<proteinExistence type="predicted"/>
<dbReference type="GeneID" id="28767611"/>
<gene>
    <name evidence="2" type="ORF">CC84DRAFT_1243774</name>
</gene>
<reference evidence="2 3" key="1">
    <citation type="submission" date="2016-05" db="EMBL/GenBank/DDBJ databases">
        <title>Comparative analysis of secretome profiles of manganese(II)-oxidizing ascomycete fungi.</title>
        <authorList>
            <consortium name="DOE Joint Genome Institute"/>
            <person name="Zeiner C.A."/>
            <person name="Purvine S.O."/>
            <person name="Zink E.M."/>
            <person name="Wu S."/>
            <person name="Pasa-Tolic L."/>
            <person name="Chaput D.L."/>
            <person name="Haridas S."/>
            <person name="Grigoriev I.V."/>
            <person name="Santelli C.M."/>
            <person name="Hansel C.M."/>
        </authorList>
    </citation>
    <scope>NUCLEOTIDE SEQUENCE [LARGE SCALE GENOMIC DNA]</scope>
    <source>
        <strain evidence="2 3">AP3s5-JAC2a</strain>
    </source>
</reference>
<dbReference type="PANTHER" id="PTHR24148:SF64">
    <property type="entry name" value="HETEROKARYON INCOMPATIBILITY DOMAIN-CONTAINING PROTEIN"/>
    <property type="match status" value="1"/>
</dbReference>
<evidence type="ECO:0000259" key="1">
    <source>
        <dbReference type="Pfam" id="PF06985"/>
    </source>
</evidence>
<accession>A0A177CF63</accession>
<dbReference type="Pfam" id="PF06985">
    <property type="entry name" value="HET"/>
    <property type="match status" value="1"/>
</dbReference>
<name>A0A177CF63_9PLEO</name>
<dbReference type="InterPro" id="IPR052895">
    <property type="entry name" value="HetReg/Transcr_Mod"/>
</dbReference>
<sequence length="899" mass="102263">MSDSDSSETPLDSLSITFGVSSNIQNITDYYRRATEGLFDNNGNANDPTPGAVLGSLMLGVVRGFVLEHSTQGQEAMLSLLWSNVESAQKSFREVAQQFEVKIEEAKVANSRWNQVNKDKIRQSANARELYQMVEKLIEARWAVPRFPRVSIPEPTTRSFLEPHTTPWEIFEYTRLESPNNTIRLVRMESISESLELPIRITTRMVCLEDSVPFATLSYTWGNPFGVFCSEKDRDAAPRTDIPIICDGRLLKIGENLYRFLCRWRQALANFDERMREYDAPSEVLEVSRPPAEFWIDAICINQEDLEEKSQQVSIMGDLYTKSAITWVWLGEHDQFSKDAFGVLQDLANQSDGANDESLQTLDVDNELLVSSGLPDTNSWKWFAVFALFQRQWFRRSWVVQEAALSSRILFQCGSLNVPFWMIVSACNSIRRFGFLEKLITNVGMYEMGPTRFELRIANGPTQRTFFKTSSKGPSELRYYHHREGVELQSARMISRIIRIKTLDSEILINDRNFLVVKDSNNTFDNVSALLDLWKLSRNTLCGNPRDKVYALASLANRDVYKTSRTVQDRRLLKPDYKRSVCEVYCEAAWFTILTHASLDLLSMAGHTALNNNKHGLPSWIPDLSQSPRFLALNEYLKANPGIGWRASGGVRWEIPAPSMRYGRHLGVQAIFMGKIRETDHEEPDFSDKEFLKVNFKQILEFSKLLPSTYLGHQDGQARFEVIWRTIIADTINGISPAPSNYAVEFERLYMRAIKKVVDNRAVGNFGNGEMVGSWPSENDEVLSTWSIMKDMGRLHDHSTLAVAMEEGTNETANFQQRVIATMDKRRLFVADTGHVGCGDSRLSIGDFIVVIAGSSIPFLLRSGSSGSYILIGEAYVHGMMFGEHAFRPNAKWEHLRLE</sequence>
<dbReference type="InParanoid" id="A0A177CF63"/>
<dbReference type="Proteomes" id="UP000077069">
    <property type="component" value="Unassembled WGS sequence"/>
</dbReference>
<evidence type="ECO:0000313" key="3">
    <source>
        <dbReference type="Proteomes" id="UP000077069"/>
    </source>
</evidence>
<dbReference type="AlphaFoldDB" id="A0A177CF63"/>
<keyword evidence="3" id="KW-1185">Reference proteome</keyword>
<dbReference type="RefSeq" id="XP_018035834.1">
    <property type="nucleotide sequence ID" value="XM_018184125.1"/>
</dbReference>
<feature type="domain" description="Heterokaryon incompatibility" evidence="1">
    <location>
        <begin position="214"/>
        <end position="402"/>
    </location>
</feature>
<dbReference type="STRING" id="1460663.A0A177CF63"/>
<dbReference type="InterPro" id="IPR010730">
    <property type="entry name" value="HET"/>
</dbReference>
<dbReference type="OrthoDB" id="4476201at2759"/>
<organism evidence="2 3">
    <name type="scientific">Paraphaeosphaeria sporulosa</name>
    <dbReference type="NCBI Taxonomy" id="1460663"/>
    <lineage>
        <taxon>Eukaryota</taxon>
        <taxon>Fungi</taxon>
        <taxon>Dikarya</taxon>
        <taxon>Ascomycota</taxon>
        <taxon>Pezizomycotina</taxon>
        <taxon>Dothideomycetes</taxon>
        <taxon>Pleosporomycetidae</taxon>
        <taxon>Pleosporales</taxon>
        <taxon>Massarineae</taxon>
        <taxon>Didymosphaeriaceae</taxon>
        <taxon>Paraphaeosphaeria</taxon>
    </lineage>
</organism>
<evidence type="ECO:0000313" key="2">
    <source>
        <dbReference type="EMBL" id="OAG05469.1"/>
    </source>
</evidence>
<protein>
    <recommendedName>
        <fullName evidence="1">Heterokaryon incompatibility domain-containing protein</fullName>
    </recommendedName>
</protein>
<dbReference type="EMBL" id="KV441552">
    <property type="protein sequence ID" value="OAG05469.1"/>
    <property type="molecule type" value="Genomic_DNA"/>
</dbReference>